<accession>A0A1S8B752</accession>
<dbReference type="OrthoDB" id="5588846at2759"/>
<feature type="region of interest" description="Disordered" evidence="6">
    <location>
        <begin position="202"/>
        <end position="244"/>
    </location>
</feature>
<dbReference type="InterPro" id="IPR004331">
    <property type="entry name" value="SPX_dom"/>
</dbReference>
<feature type="compositionally biased region" description="Polar residues" evidence="6">
    <location>
        <begin position="293"/>
        <end position="302"/>
    </location>
</feature>
<dbReference type="EMBL" id="MSZU01000111">
    <property type="protein sequence ID" value="OMP83243.1"/>
    <property type="molecule type" value="Genomic_DNA"/>
</dbReference>
<gene>
    <name evidence="9" type="ORF">BK809_0004624</name>
</gene>
<comment type="subcellular location">
    <subcellularLocation>
        <location evidence="1">Vacuole membrane</location>
        <topology evidence="1">Multi-pass membrane protein</topology>
    </subcellularLocation>
</comment>
<dbReference type="Proteomes" id="UP000190776">
    <property type="component" value="Unassembled WGS sequence"/>
</dbReference>
<dbReference type="GO" id="GO:0007034">
    <property type="term" value="P:vacuolar transport"/>
    <property type="evidence" value="ECO:0007669"/>
    <property type="project" value="TreeGrafter"/>
</dbReference>
<evidence type="ECO:0000313" key="10">
    <source>
        <dbReference type="Proteomes" id="UP000190776"/>
    </source>
</evidence>
<feature type="compositionally biased region" description="Polar residues" evidence="6">
    <location>
        <begin position="314"/>
        <end position="332"/>
    </location>
</feature>
<comment type="caution">
    <text evidence="9">The sequence shown here is derived from an EMBL/GenBank/DDBJ whole genome shotgun (WGS) entry which is preliminary data.</text>
</comment>
<reference evidence="9 10" key="1">
    <citation type="submission" date="2017-01" db="EMBL/GenBank/DDBJ databases">
        <title>Draft genome sequence of Diplodia seriata F98.1, a fungal species involved in grapevine trunk diseases.</title>
        <authorList>
            <person name="Robert-Siegwald G."/>
            <person name="Vallet J."/>
            <person name="Abou-Mansour E."/>
            <person name="Xu J."/>
            <person name="Rey P."/>
            <person name="Bertsch C."/>
            <person name="Rego C."/>
            <person name="Larignon P."/>
            <person name="Fontaine F."/>
            <person name="Lebrun M.-H."/>
        </authorList>
    </citation>
    <scope>NUCLEOTIDE SEQUENCE [LARGE SCALE GENOMIC DNA]</scope>
    <source>
        <strain evidence="9 10">F98.1</strain>
    </source>
</reference>
<dbReference type="STRING" id="420778.A0A1S8B752"/>
<dbReference type="PANTHER" id="PTHR46140">
    <property type="entry name" value="VACUOLAR TRANSPORTER CHAPERONE 1-RELATED"/>
    <property type="match status" value="1"/>
</dbReference>
<evidence type="ECO:0000313" key="9">
    <source>
        <dbReference type="EMBL" id="OMP83243.1"/>
    </source>
</evidence>
<evidence type="ECO:0000256" key="6">
    <source>
        <dbReference type="SAM" id="MobiDB-lite"/>
    </source>
</evidence>
<evidence type="ECO:0000256" key="3">
    <source>
        <dbReference type="ARBA" id="ARBA00022692"/>
    </source>
</evidence>
<keyword evidence="4 7" id="KW-1133">Transmembrane helix</keyword>
<feature type="transmembrane region" description="Helical" evidence="7">
    <location>
        <begin position="429"/>
        <end position="452"/>
    </location>
</feature>
<keyword evidence="3 7" id="KW-0812">Transmembrane</keyword>
<dbReference type="InterPro" id="IPR051572">
    <property type="entry name" value="VTC_Complex_Subunit"/>
</dbReference>
<evidence type="ECO:0000256" key="4">
    <source>
        <dbReference type="ARBA" id="ARBA00022989"/>
    </source>
</evidence>
<dbReference type="GO" id="GO:0033254">
    <property type="term" value="C:vacuolar transporter chaperone complex"/>
    <property type="evidence" value="ECO:0007669"/>
    <property type="project" value="TreeGrafter"/>
</dbReference>
<dbReference type="AlphaFoldDB" id="A0A1S8B752"/>
<dbReference type="GO" id="GO:0006799">
    <property type="term" value="P:polyphosphate biosynthetic process"/>
    <property type="evidence" value="ECO:0007669"/>
    <property type="project" value="UniProtKB-ARBA"/>
</dbReference>
<dbReference type="CDD" id="cd14474">
    <property type="entry name" value="SPX_YDR089W"/>
    <property type="match status" value="1"/>
</dbReference>
<sequence length="486" mass="54335">MKYGDTLRQRSIPQWGPYNLDYDEIKHLIKEHTTPGNGKAVSIPGQPDVDRCEFEDQLFDILSGEHQRIDLFVRSKSGEIERRLNHVTKQINQFTLRERATSPTDRNISERRRQKYGKIEGDVLRAGEEVRSLARFVGAQRLAFAKLLKKYKKWTHSDLLEQRFKQEVLSQPGTFSQADLAPLLNYWSDTLHAVRESYQAGKAPDTPRIALSDEDPVDPAGSADLKAEPRTSTQGYWNEYDNPEDGEDEDAYVIYVDPFESPKFPGQETLGKLFVKLKNAIGSRRRPLEQDSLLASPTANSVEDSDDGEPSSPARGQNQGYGTMPDNLNNPHGSGKSHRPDRRNRLVDLFRPRDSVTEARWSYRPSPVQTLGANPSDLNELLADLEQRRAEREATKFRLCMTSLAASVIVLLITWTLAATSRRKLRKEVNIMVVVGVVANLVFAIVGVLCAVSKRQSLGLIAGLCVAAVVAAVCVADGGLLVWLLS</sequence>
<feature type="region of interest" description="Disordered" evidence="6">
    <location>
        <begin position="288"/>
        <end position="347"/>
    </location>
</feature>
<protein>
    <recommendedName>
        <fullName evidence="8">SPX domain-containing protein</fullName>
    </recommendedName>
</protein>
<feature type="transmembrane region" description="Helical" evidence="7">
    <location>
        <begin position="397"/>
        <end position="417"/>
    </location>
</feature>
<dbReference type="GO" id="GO:0016237">
    <property type="term" value="P:microautophagy"/>
    <property type="evidence" value="ECO:0007669"/>
    <property type="project" value="TreeGrafter"/>
</dbReference>
<organism evidence="9 10">
    <name type="scientific">Diplodia seriata</name>
    <dbReference type="NCBI Taxonomy" id="420778"/>
    <lineage>
        <taxon>Eukaryota</taxon>
        <taxon>Fungi</taxon>
        <taxon>Dikarya</taxon>
        <taxon>Ascomycota</taxon>
        <taxon>Pezizomycotina</taxon>
        <taxon>Dothideomycetes</taxon>
        <taxon>Dothideomycetes incertae sedis</taxon>
        <taxon>Botryosphaeriales</taxon>
        <taxon>Botryosphaeriaceae</taxon>
        <taxon>Diplodia</taxon>
    </lineage>
</organism>
<name>A0A1S8B752_9PEZI</name>
<evidence type="ECO:0000256" key="1">
    <source>
        <dbReference type="ARBA" id="ARBA00004128"/>
    </source>
</evidence>
<evidence type="ECO:0000256" key="2">
    <source>
        <dbReference type="ARBA" id="ARBA00022554"/>
    </source>
</evidence>
<evidence type="ECO:0000259" key="8">
    <source>
        <dbReference type="PROSITE" id="PS51382"/>
    </source>
</evidence>
<feature type="domain" description="SPX" evidence="8">
    <location>
        <begin position="1"/>
        <end position="165"/>
    </location>
</feature>
<dbReference type="PANTHER" id="PTHR46140:SF1">
    <property type="entry name" value="VACUOLAR TRANSPORTER CHAPERONE COMPLEX SUBUNIT 4-RELATED"/>
    <property type="match status" value="1"/>
</dbReference>
<dbReference type="GO" id="GO:0042144">
    <property type="term" value="P:vacuole fusion, non-autophagic"/>
    <property type="evidence" value="ECO:0007669"/>
    <property type="project" value="TreeGrafter"/>
</dbReference>
<feature type="transmembrane region" description="Helical" evidence="7">
    <location>
        <begin position="459"/>
        <end position="485"/>
    </location>
</feature>
<keyword evidence="2" id="KW-0926">Vacuole</keyword>
<evidence type="ECO:0000256" key="5">
    <source>
        <dbReference type="ARBA" id="ARBA00023136"/>
    </source>
</evidence>
<dbReference type="GO" id="GO:0000329">
    <property type="term" value="C:fungal-type vacuole membrane"/>
    <property type="evidence" value="ECO:0007669"/>
    <property type="project" value="TreeGrafter"/>
</dbReference>
<keyword evidence="5 7" id="KW-0472">Membrane</keyword>
<evidence type="ECO:0000256" key="7">
    <source>
        <dbReference type="SAM" id="Phobius"/>
    </source>
</evidence>
<proteinExistence type="predicted"/>
<dbReference type="PROSITE" id="PS51382">
    <property type="entry name" value="SPX"/>
    <property type="match status" value="1"/>
</dbReference>